<evidence type="ECO:0000313" key="2">
    <source>
        <dbReference type="EMBL" id="CAG8805714.1"/>
    </source>
</evidence>
<dbReference type="Proteomes" id="UP000789901">
    <property type="component" value="Unassembled WGS sequence"/>
</dbReference>
<organism evidence="2 3">
    <name type="scientific">Gigaspora margarita</name>
    <dbReference type="NCBI Taxonomy" id="4874"/>
    <lineage>
        <taxon>Eukaryota</taxon>
        <taxon>Fungi</taxon>
        <taxon>Fungi incertae sedis</taxon>
        <taxon>Mucoromycota</taxon>
        <taxon>Glomeromycotina</taxon>
        <taxon>Glomeromycetes</taxon>
        <taxon>Diversisporales</taxon>
        <taxon>Gigasporaceae</taxon>
        <taxon>Gigaspora</taxon>
    </lineage>
</organism>
<reference evidence="2 3" key="1">
    <citation type="submission" date="2021-06" db="EMBL/GenBank/DDBJ databases">
        <authorList>
            <person name="Kallberg Y."/>
            <person name="Tangrot J."/>
            <person name="Rosling A."/>
        </authorList>
    </citation>
    <scope>NUCLEOTIDE SEQUENCE [LARGE SCALE GENOMIC DNA]</scope>
    <source>
        <strain evidence="2 3">120-4 pot B 10/14</strain>
    </source>
</reference>
<name>A0ABN7VXS0_GIGMA</name>
<dbReference type="EMBL" id="CAJVQB010025155">
    <property type="protein sequence ID" value="CAG8805714.1"/>
    <property type="molecule type" value="Genomic_DNA"/>
</dbReference>
<feature type="coiled-coil region" evidence="1">
    <location>
        <begin position="5"/>
        <end position="35"/>
    </location>
</feature>
<protein>
    <submittedName>
        <fullName evidence="2">2385_t:CDS:1</fullName>
    </submittedName>
</protein>
<feature type="non-terminal residue" evidence="2">
    <location>
        <position position="97"/>
    </location>
</feature>
<accession>A0ABN7VXS0</accession>
<keyword evidence="3" id="KW-1185">Reference proteome</keyword>
<sequence>MSSELELLKQRIIELEAENAELRRENIEIPNLRKKILEFYSKRAELMCIMAKTLKMTKEERARRGKIDSFGSITIISPGGGGAIINLRGSSIIGLGG</sequence>
<proteinExistence type="predicted"/>
<evidence type="ECO:0000256" key="1">
    <source>
        <dbReference type="SAM" id="Coils"/>
    </source>
</evidence>
<gene>
    <name evidence="2" type="ORF">GMARGA_LOCUS24149</name>
</gene>
<keyword evidence="1" id="KW-0175">Coiled coil</keyword>
<comment type="caution">
    <text evidence="2">The sequence shown here is derived from an EMBL/GenBank/DDBJ whole genome shotgun (WGS) entry which is preliminary data.</text>
</comment>
<evidence type="ECO:0000313" key="3">
    <source>
        <dbReference type="Proteomes" id="UP000789901"/>
    </source>
</evidence>